<evidence type="ECO:0000313" key="1">
    <source>
        <dbReference type="EMBL" id="WNH11904.1"/>
    </source>
</evidence>
<dbReference type="Proteomes" id="UP001303407">
    <property type="component" value="Chromosome"/>
</dbReference>
<sequence length="70" mass="7906">MHPKYKDKELTGFVISNNNYHFIPAKAEISNGKVVVFNDSIANPIPVRYGWKNVPNGNLYNNEDLPASPF</sequence>
<dbReference type="RefSeq" id="WP_415861885.1">
    <property type="nucleotide sequence ID" value="NZ_CP134536.1"/>
</dbReference>
<protein>
    <submittedName>
        <fullName evidence="1">Uncharacterized protein</fullName>
    </submittedName>
</protein>
<organism evidence="1 2">
    <name type="scientific">Thalassobellus suaedae</name>
    <dbReference type="NCBI Taxonomy" id="3074124"/>
    <lineage>
        <taxon>Bacteria</taxon>
        <taxon>Pseudomonadati</taxon>
        <taxon>Bacteroidota</taxon>
        <taxon>Flavobacteriia</taxon>
        <taxon>Flavobacteriales</taxon>
        <taxon>Flavobacteriaceae</taxon>
        <taxon>Thalassobellus</taxon>
    </lineage>
</organism>
<name>A0ABY9Y0Z1_9FLAO</name>
<dbReference type="EMBL" id="CP134536">
    <property type="protein sequence ID" value="WNH11904.1"/>
    <property type="molecule type" value="Genomic_DNA"/>
</dbReference>
<keyword evidence="2" id="KW-1185">Reference proteome</keyword>
<gene>
    <name evidence="1" type="ORF">RHP49_13475</name>
</gene>
<accession>A0ABY9Y0Z1</accession>
<evidence type="ECO:0000313" key="2">
    <source>
        <dbReference type="Proteomes" id="UP001303407"/>
    </source>
</evidence>
<proteinExistence type="predicted"/>
<reference evidence="1 2" key="1">
    <citation type="submission" date="2023-09" db="EMBL/GenBank/DDBJ databases">
        <title>Thalassobella suaedae gen. nov., sp. nov., a marine bacterium of the family Flavobacteriaceae isolated from a halophyte Suaeda japonica.</title>
        <authorList>
            <person name="Lee S.Y."/>
            <person name="Hwang C.Y."/>
        </authorList>
    </citation>
    <scope>NUCLEOTIDE SEQUENCE [LARGE SCALE GENOMIC DNA]</scope>
    <source>
        <strain evidence="1 2">HL-DH10</strain>
    </source>
</reference>